<dbReference type="SUPFAM" id="SSF48076">
    <property type="entry name" value="LigA subunit of an aromatic-ring-opening dioxygenase LigAB"/>
    <property type="match status" value="1"/>
</dbReference>
<evidence type="ECO:0000259" key="1">
    <source>
        <dbReference type="Pfam" id="PF07746"/>
    </source>
</evidence>
<accession>A0A081FT31</accession>
<feature type="domain" description="Extradiol ring-cleavage dioxygenase LigAB LigA subunit" evidence="1">
    <location>
        <begin position="28"/>
        <end position="113"/>
    </location>
</feature>
<dbReference type="InterPro" id="IPR011986">
    <property type="entry name" value="Xdiol_dOase_LigA"/>
</dbReference>
<evidence type="ECO:0000313" key="2">
    <source>
        <dbReference type="EMBL" id="KEA61686.1"/>
    </source>
</evidence>
<sequence length="133" mass="15145">MVWNRHDYDEIPGTYVFDGKRANSGYALNRMAFSFNSEQNRKEFAADMDAYCRKYGLTDEQREAVLNGEFLKLLHLGCNVYYLAKIAVFHGLNVQDAGAAFQGITADEFRQKLLDQSAGFQSRLETEGGFWHG</sequence>
<comment type="caution">
    <text evidence="2">The sequence shown here is derived from an EMBL/GenBank/DDBJ whole genome shotgun (WGS) entry which is preliminary data.</text>
</comment>
<dbReference type="OrthoDB" id="8685817at2"/>
<dbReference type="Gene3D" id="1.10.700.10">
    <property type="entry name" value="Dioxygenase LigAB, LigA subunit"/>
    <property type="match status" value="1"/>
</dbReference>
<dbReference type="InterPro" id="IPR036622">
    <property type="entry name" value="LigA_sf"/>
</dbReference>
<evidence type="ECO:0000313" key="3">
    <source>
        <dbReference type="Proteomes" id="UP000028252"/>
    </source>
</evidence>
<keyword evidence="2" id="KW-0560">Oxidoreductase</keyword>
<keyword evidence="3" id="KW-1185">Reference proteome</keyword>
<dbReference type="Proteomes" id="UP000028252">
    <property type="component" value="Unassembled WGS sequence"/>
</dbReference>
<dbReference type="PATRIC" id="fig|1232683.4.peg.4074"/>
<dbReference type="AlphaFoldDB" id="A0A081FT31"/>
<dbReference type="STRING" id="1232683.ADIMK_4143"/>
<gene>
    <name evidence="2" type="ORF">ADIMK_4143</name>
</gene>
<dbReference type="eggNOG" id="COG3384">
    <property type="taxonomic scope" value="Bacteria"/>
</dbReference>
<dbReference type="Pfam" id="PF07746">
    <property type="entry name" value="LigA"/>
    <property type="match status" value="1"/>
</dbReference>
<keyword evidence="2" id="KW-0223">Dioxygenase</keyword>
<reference evidence="2 3" key="1">
    <citation type="submission" date="2014-04" db="EMBL/GenBank/DDBJ databases">
        <title>Marinobacterium kochiensis sp. nov., isolated from sediment sample collected from Kochi backwaters in Kerala, India.</title>
        <authorList>
            <person name="Singh A."/>
            <person name="Pinnaka A.K."/>
        </authorList>
    </citation>
    <scope>NUCLEOTIDE SEQUENCE [LARGE SCALE GENOMIC DNA]</scope>
    <source>
        <strain evidence="2 3">AK27</strain>
    </source>
</reference>
<proteinExistence type="predicted"/>
<dbReference type="RefSeq" id="WP_036192374.1">
    <property type="nucleotide sequence ID" value="NZ_JMQN01000063.1"/>
</dbReference>
<dbReference type="EMBL" id="JMQN01000063">
    <property type="protein sequence ID" value="KEA61686.1"/>
    <property type="molecule type" value="Genomic_DNA"/>
</dbReference>
<dbReference type="GO" id="GO:0018579">
    <property type="term" value="F:protocatechuate 4,5-dioxygenase activity"/>
    <property type="evidence" value="ECO:0007669"/>
    <property type="project" value="UniProtKB-EC"/>
</dbReference>
<name>A0A081FT31_9GAMM</name>
<dbReference type="EC" id="1.13.11.8" evidence="2"/>
<organism evidence="2 3">
    <name type="scientific">Marinobacterium lacunae</name>
    <dbReference type="NCBI Taxonomy" id="1232683"/>
    <lineage>
        <taxon>Bacteria</taxon>
        <taxon>Pseudomonadati</taxon>
        <taxon>Pseudomonadota</taxon>
        <taxon>Gammaproteobacteria</taxon>
        <taxon>Oceanospirillales</taxon>
        <taxon>Oceanospirillaceae</taxon>
        <taxon>Marinobacterium</taxon>
    </lineage>
</organism>
<protein>
    <submittedName>
        <fullName evidence="2">Protocatechuate 4,5-dioxygenase alpha chain</fullName>
        <ecNumber evidence="2">1.13.11.8</ecNumber>
    </submittedName>
</protein>